<keyword evidence="1" id="KW-0812">Transmembrane</keyword>
<keyword evidence="1" id="KW-0472">Membrane</keyword>
<sequence>MDETTSTVPSPSVLRLDDTDATAEDRQRLHIIIFRSDPSRNEFPISALPMPPVWRRDSIRLSTYCSGPDGTTTVGGTIVGRYVASESQWMRSLGKLVVLALREEDTLLAHRLLASAVGEENGMLSLSLVETGDYAGSRFSKPLWPQTVPRVSDPSHQINCTKGMFCCLNSLFTAIFLVLAIAPITV</sequence>
<keyword evidence="1" id="KW-1133">Transmembrane helix</keyword>
<gene>
    <name evidence="2" type="ORF">PHLCEN_2v6780</name>
</gene>
<reference evidence="2 3" key="1">
    <citation type="submission" date="2018-02" db="EMBL/GenBank/DDBJ databases">
        <title>Genome sequence of the basidiomycete white-rot fungus Phlebia centrifuga.</title>
        <authorList>
            <person name="Granchi Z."/>
            <person name="Peng M."/>
            <person name="de Vries R.P."/>
            <person name="Hilden K."/>
            <person name="Makela M.R."/>
            <person name="Grigoriev I."/>
            <person name="Riley R."/>
        </authorList>
    </citation>
    <scope>NUCLEOTIDE SEQUENCE [LARGE SCALE GENOMIC DNA]</scope>
    <source>
        <strain evidence="2 3">FBCC195</strain>
    </source>
</reference>
<dbReference type="EMBL" id="MLYV02000659">
    <property type="protein sequence ID" value="PSR80265.1"/>
    <property type="molecule type" value="Genomic_DNA"/>
</dbReference>
<proteinExistence type="predicted"/>
<protein>
    <submittedName>
        <fullName evidence="2">Uncharacterized protein</fullName>
    </submittedName>
</protein>
<organism evidence="2 3">
    <name type="scientific">Hermanssonia centrifuga</name>
    <dbReference type="NCBI Taxonomy" id="98765"/>
    <lineage>
        <taxon>Eukaryota</taxon>
        <taxon>Fungi</taxon>
        <taxon>Dikarya</taxon>
        <taxon>Basidiomycota</taxon>
        <taxon>Agaricomycotina</taxon>
        <taxon>Agaricomycetes</taxon>
        <taxon>Polyporales</taxon>
        <taxon>Meruliaceae</taxon>
        <taxon>Hermanssonia</taxon>
    </lineage>
</organism>
<evidence type="ECO:0000313" key="3">
    <source>
        <dbReference type="Proteomes" id="UP000186601"/>
    </source>
</evidence>
<name>A0A2R6NYF7_9APHY</name>
<evidence type="ECO:0000256" key="1">
    <source>
        <dbReference type="SAM" id="Phobius"/>
    </source>
</evidence>
<dbReference type="AlphaFoldDB" id="A0A2R6NYF7"/>
<keyword evidence="3" id="KW-1185">Reference proteome</keyword>
<feature type="transmembrane region" description="Helical" evidence="1">
    <location>
        <begin position="165"/>
        <end position="184"/>
    </location>
</feature>
<evidence type="ECO:0000313" key="2">
    <source>
        <dbReference type="EMBL" id="PSR80265.1"/>
    </source>
</evidence>
<comment type="caution">
    <text evidence="2">The sequence shown here is derived from an EMBL/GenBank/DDBJ whole genome shotgun (WGS) entry which is preliminary data.</text>
</comment>
<accession>A0A2R6NYF7</accession>
<dbReference type="Proteomes" id="UP000186601">
    <property type="component" value="Unassembled WGS sequence"/>
</dbReference>